<reference evidence="4" key="1">
    <citation type="journal article" date="2019" name="Int. J. Syst. Evol. Microbiol.">
        <title>The Global Catalogue of Microorganisms (GCM) 10K type strain sequencing project: providing services to taxonomists for standard genome sequencing and annotation.</title>
        <authorList>
            <consortium name="The Broad Institute Genomics Platform"/>
            <consortium name="The Broad Institute Genome Sequencing Center for Infectious Disease"/>
            <person name="Wu L."/>
            <person name="Ma J."/>
        </authorList>
    </citation>
    <scope>NUCLEOTIDE SEQUENCE [LARGE SCALE GENOMIC DNA]</scope>
    <source>
        <strain evidence="4">JCM 16949</strain>
    </source>
</reference>
<dbReference type="SUPFAM" id="SSF50952">
    <property type="entry name" value="Soluble quinoprotein glucose dehydrogenase"/>
    <property type="match status" value="1"/>
</dbReference>
<dbReference type="InterPro" id="IPR012938">
    <property type="entry name" value="Glc/Sorbosone_DH"/>
</dbReference>
<sequence>MAVAAVAGLLLLSGCSDSEPGVPSAAPLPTTSGSPSGEATPEPTLEPGPVTPAGDPTVLVTGLTSPWSIVRLASGSALISERDTARIVEYSAPGSTRIAGTVEGVAHGGEGGLLGLAVLETGDTRYLYAYYTSASDNRIVRMLLLGAPGAYRLGAQEAILTGIAKASNHNGGRIAFGPDGKLYATAGDAGQPSRSQDANSLNGKILRLNPDGSVPSDNPFPGSPVYTLGHRNPQGLAWDASGQLWASEFGQNTWDEFNRIEAGKNYGWPIVEGIGQREGYVDPVLQWKTSEASPSGLAFTRDTFFMAALRGQRLWAVYPGPAADAVAWFTGEFGRLRDAVAGPNGTLWVLTNNTDGRGSPKSGDDKLLQIRLEPLREG</sequence>
<proteinExistence type="predicted"/>
<dbReference type="Gene3D" id="2.120.10.30">
    <property type="entry name" value="TolB, C-terminal domain"/>
    <property type="match status" value="1"/>
</dbReference>
<keyword evidence="4" id="KW-1185">Reference proteome</keyword>
<name>A0ABP7F4S5_9MICO</name>
<evidence type="ECO:0000313" key="4">
    <source>
        <dbReference type="Proteomes" id="UP001501004"/>
    </source>
</evidence>
<accession>A0ABP7F4S5</accession>
<organism evidence="3 4">
    <name type="scientific">Leifsonella bigeumensis</name>
    <dbReference type="NCBI Taxonomy" id="433643"/>
    <lineage>
        <taxon>Bacteria</taxon>
        <taxon>Bacillati</taxon>
        <taxon>Actinomycetota</taxon>
        <taxon>Actinomycetes</taxon>
        <taxon>Micrococcales</taxon>
        <taxon>Microbacteriaceae</taxon>
        <taxon>Leifsonella</taxon>
    </lineage>
</organism>
<feature type="domain" description="Glucose/Sorbosone dehydrogenase" evidence="2">
    <location>
        <begin position="63"/>
        <end position="357"/>
    </location>
</feature>
<dbReference type="PANTHER" id="PTHR19328">
    <property type="entry name" value="HEDGEHOG-INTERACTING PROTEIN"/>
    <property type="match status" value="1"/>
</dbReference>
<evidence type="ECO:0000313" key="3">
    <source>
        <dbReference type="EMBL" id="GAA3731474.1"/>
    </source>
</evidence>
<evidence type="ECO:0000259" key="2">
    <source>
        <dbReference type="Pfam" id="PF07995"/>
    </source>
</evidence>
<dbReference type="EMBL" id="BAABAE010000001">
    <property type="protein sequence ID" value="GAA3731474.1"/>
    <property type="molecule type" value="Genomic_DNA"/>
</dbReference>
<protein>
    <submittedName>
        <fullName evidence="3">PQQ-dependent sugar dehydrogenase</fullName>
    </submittedName>
</protein>
<evidence type="ECO:0000256" key="1">
    <source>
        <dbReference type="SAM" id="MobiDB-lite"/>
    </source>
</evidence>
<dbReference type="InterPro" id="IPR011042">
    <property type="entry name" value="6-blade_b-propeller_TolB-like"/>
</dbReference>
<gene>
    <name evidence="3" type="ORF">GCM10022239_05090</name>
</gene>
<dbReference type="Pfam" id="PF07995">
    <property type="entry name" value="GSDH"/>
    <property type="match status" value="1"/>
</dbReference>
<dbReference type="InterPro" id="IPR011041">
    <property type="entry name" value="Quinoprot_gluc/sorb_DH_b-prop"/>
</dbReference>
<dbReference type="Proteomes" id="UP001501004">
    <property type="component" value="Unassembled WGS sequence"/>
</dbReference>
<comment type="caution">
    <text evidence="3">The sequence shown here is derived from an EMBL/GenBank/DDBJ whole genome shotgun (WGS) entry which is preliminary data.</text>
</comment>
<dbReference type="PANTHER" id="PTHR19328:SF13">
    <property type="entry name" value="HIPL1 PROTEIN"/>
    <property type="match status" value="1"/>
</dbReference>
<feature type="region of interest" description="Disordered" evidence="1">
    <location>
        <begin position="18"/>
        <end position="56"/>
    </location>
</feature>